<evidence type="ECO:0000313" key="4">
    <source>
        <dbReference type="Proteomes" id="UP001346149"/>
    </source>
</evidence>
<dbReference type="GO" id="GO:0004806">
    <property type="term" value="F:triacylglycerol lipase activity"/>
    <property type="evidence" value="ECO:0007669"/>
    <property type="project" value="InterPro"/>
</dbReference>
<protein>
    <recommendedName>
        <fullName evidence="2">Fungal lipase-type domain-containing protein</fullName>
    </recommendedName>
</protein>
<dbReference type="SUPFAM" id="SSF53474">
    <property type="entry name" value="alpha/beta-Hydrolases"/>
    <property type="match status" value="1"/>
</dbReference>
<evidence type="ECO:0000256" key="1">
    <source>
        <dbReference type="ARBA" id="ARBA00022801"/>
    </source>
</evidence>
<dbReference type="CDD" id="cd00519">
    <property type="entry name" value="Lipase_3"/>
    <property type="match status" value="1"/>
</dbReference>
<dbReference type="InterPro" id="IPR029058">
    <property type="entry name" value="AB_hydrolase_fold"/>
</dbReference>
<dbReference type="Pfam" id="PF01764">
    <property type="entry name" value="Lipase_3"/>
    <property type="match status" value="1"/>
</dbReference>
<keyword evidence="4" id="KW-1185">Reference proteome</keyword>
<comment type="caution">
    <text evidence="3">The sequence shown here is derived from an EMBL/GenBank/DDBJ whole genome shotgun (WGS) entry which is preliminary data.</text>
</comment>
<dbReference type="PANTHER" id="PTHR46086">
    <property type="entry name" value="ALPHA/BETA-HYDROLASES SUPERFAMILY PROTEIN"/>
    <property type="match status" value="1"/>
</dbReference>
<evidence type="ECO:0000313" key="3">
    <source>
        <dbReference type="EMBL" id="KAK4771830.1"/>
    </source>
</evidence>
<dbReference type="GO" id="GO:0006629">
    <property type="term" value="P:lipid metabolic process"/>
    <property type="evidence" value="ECO:0007669"/>
    <property type="project" value="InterPro"/>
</dbReference>
<accession>A0AAN7QQN5</accession>
<evidence type="ECO:0000259" key="2">
    <source>
        <dbReference type="Pfam" id="PF01764"/>
    </source>
</evidence>
<dbReference type="Proteomes" id="UP001346149">
    <property type="component" value="Unassembled WGS sequence"/>
</dbReference>
<proteinExistence type="predicted"/>
<feature type="domain" description="Fungal lipase-type" evidence="2">
    <location>
        <begin position="238"/>
        <end position="406"/>
    </location>
</feature>
<dbReference type="InterPro" id="IPR044819">
    <property type="entry name" value="OBL-like"/>
</dbReference>
<name>A0AAN7QQN5_TRANT</name>
<organism evidence="3 4">
    <name type="scientific">Trapa natans</name>
    <name type="common">Water chestnut</name>
    <dbReference type="NCBI Taxonomy" id="22666"/>
    <lineage>
        <taxon>Eukaryota</taxon>
        <taxon>Viridiplantae</taxon>
        <taxon>Streptophyta</taxon>
        <taxon>Embryophyta</taxon>
        <taxon>Tracheophyta</taxon>
        <taxon>Spermatophyta</taxon>
        <taxon>Magnoliopsida</taxon>
        <taxon>eudicotyledons</taxon>
        <taxon>Gunneridae</taxon>
        <taxon>Pentapetalae</taxon>
        <taxon>rosids</taxon>
        <taxon>malvids</taxon>
        <taxon>Myrtales</taxon>
        <taxon>Lythraceae</taxon>
        <taxon>Trapa</taxon>
    </lineage>
</organism>
<gene>
    <name evidence="3" type="ORF">SAY86_013605</name>
</gene>
<dbReference type="PANTHER" id="PTHR46086:SF17">
    <property type="entry name" value="ALPHA_BETA-HYDROLASES SUPERFAMILY PROTEIN"/>
    <property type="match status" value="1"/>
</dbReference>
<dbReference type="Gene3D" id="3.40.50.1820">
    <property type="entry name" value="alpha/beta hydrolase"/>
    <property type="match status" value="1"/>
</dbReference>
<reference evidence="3 4" key="1">
    <citation type="journal article" date="2023" name="Hortic Res">
        <title>Pangenome of water caltrop reveals structural variations and asymmetric subgenome divergence after allopolyploidization.</title>
        <authorList>
            <person name="Zhang X."/>
            <person name="Chen Y."/>
            <person name="Wang L."/>
            <person name="Yuan Y."/>
            <person name="Fang M."/>
            <person name="Shi L."/>
            <person name="Lu R."/>
            <person name="Comes H.P."/>
            <person name="Ma Y."/>
            <person name="Chen Y."/>
            <person name="Huang G."/>
            <person name="Zhou Y."/>
            <person name="Zheng Z."/>
            <person name="Qiu Y."/>
        </authorList>
    </citation>
    <scope>NUCLEOTIDE SEQUENCE [LARGE SCALE GENOMIC DNA]</scope>
    <source>
        <strain evidence="3">F231</strain>
    </source>
</reference>
<keyword evidence="1" id="KW-0378">Hydrolase</keyword>
<sequence>MASTSTTGECDKSFSSSYLQLRPEKLGLLDLLALLLSSNLNRRKFVESSEETEERFERRWIIFISIVVQKLLLAVARPLSWFGSLIELWLNLVRINGGGLSALLFNLVRGKVVLPETTSADFVSIIGNVDLRLDLDETIPPEDQGYYYTQLSMMSAKAAYENEAYLKSAVTDHWKMEFLGFFNFWNGKASAETIIYRASQKTPQKQVPTLHCSDLPARQYQEKANTQAFILRDGDKIVLAFRGTEPFNSDDWCSDFDISWYEIPGMGTVHGGFMKALGLQKSLGWPKELPKADHDGDGSPRPPTAYYFLRKRLKDLLLQGGDGRAKKFIVTGHSLGGALAVLFPAVLGLHGEKELLERLEGVYTYGQPRVGDPEFREFMQKITREHKIGYYRFVYCNDMVPRLPFDNSTFHFEHFGRCHYYDSLYDEQIVDEVPNKNYFTLKGVVPMMVNAMYELWRSFTIVACKGPEYRESLAMTMLRVVGLAMPGLPAHCPMDYNNSIRLGRAAYRASKEIDKDL</sequence>
<dbReference type="EMBL" id="JAXQNO010000020">
    <property type="protein sequence ID" value="KAK4771830.1"/>
    <property type="molecule type" value="Genomic_DNA"/>
</dbReference>
<dbReference type="AlphaFoldDB" id="A0AAN7QQN5"/>
<dbReference type="InterPro" id="IPR002921">
    <property type="entry name" value="Fungal_lipase-type"/>
</dbReference>